<dbReference type="AlphaFoldDB" id="A0A942YFI5"/>
<sequence>MAQLIKLQDYVSRYETDMSRYPAQYVRLKKQQWENLKEAWESGTLLYDNEFSKQEISNEKQSIFNKVKGWFSKEDESTVEEFDIQLEKEEEDFAFRNFLHAPNEQELKQQFLDHLFRFQIKWASSTIYEKSFVNEEYYVSETLQHFLQRLPDNIFLLYEPIFLLKKAPVEVEVLLLTPTEIWCLAFLEKENDAAYLGSKDHFWIEKQQDHETKVLNPSMSANRMGKIVKQVFQLYEVELPIRKAVVSRNGYIDYPEAPGDLLLLDKRSYDEWFQRLRSLASPLKMMQIKGAKALLEYCQTTSFRRPDWDKENDDE</sequence>
<evidence type="ECO:0000313" key="1">
    <source>
        <dbReference type="EMBL" id="MBS4195078.1"/>
    </source>
</evidence>
<protein>
    <submittedName>
        <fullName evidence="1">NERD domain-containing protein</fullName>
    </submittedName>
</protein>
<proteinExistence type="predicted"/>
<accession>A0A942YFI5</accession>
<keyword evidence="2" id="KW-1185">Reference proteome</keyword>
<name>A0A942YFI5_9BACI</name>
<gene>
    <name evidence="1" type="ORF">KHA97_08295</name>
</gene>
<comment type="caution">
    <text evidence="1">The sequence shown here is derived from an EMBL/GenBank/DDBJ whole genome shotgun (WGS) entry which is preliminary data.</text>
</comment>
<organism evidence="1 2">
    <name type="scientific">Lederbergia citri</name>
    <dbReference type="NCBI Taxonomy" id="2833580"/>
    <lineage>
        <taxon>Bacteria</taxon>
        <taxon>Bacillati</taxon>
        <taxon>Bacillota</taxon>
        <taxon>Bacilli</taxon>
        <taxon>Bacillales</taxon>
        <taxon>Bacillaceae</taxon>
        <taxon>Lederbergia</taxon>
    </lineage>
</organism>
<evidence type="ECO:0000313" key="2">
    <source>
        <dbReference type="Proteomes" id="UP000681414"/>
    </source>
</evidence>
<dbReference type="Proteomes" id="UP000681414">
    <property type="component" value="Unassembled WGS sequence"/>
</dbReference>
<dbReference type="EMBL" id="JAGYPG010000001">
    <property type="protein sequence ID" value="MBS4195078.1"/>
    <property type="molecule type" value="Genomic_DNA"/>
</dbReference>
<dbReference type="RefSeq" id="WP_213124212.1">
    <property type="nucleotide sequence ID" value="NZ_JAGYPG010000001.1"/>
</dbReference>
<reference evidence="1 2" key="1">
    <citation type="submission" date="2021-05" db="EMBL/GenBank/DDBJ databases">
        <title>Novel Bacillus species.</title>
        <authorList>
            <person name="Liu G."/>
        </authorList>
    </citation>
    <scope>NUCLEOTIDE SEQUENCE [LARGE SCALE GENOMIC DNA]</scope>
    <source>
        <strain evidence="2">FJAT-49780</strain>
    </source>
</reference>